<protein>
    <submittedName>
        <fullName evidence="2">Uncharacterized protein</fullName>
    </submittedName>
</protein>
<accession>A0A2S8R9A0</accession>
<organism evidence="2 3">
    <name type="scientific">Acetivibrio saccincola</name>
    <dbReference type="NCBI Taxonomy" id="1677857"/>
    <lineage>
        <taxon>Bacteria</taxon>
        <taxon>Bacillati</taxon>
        <taxon>Bacillota</taxon>
        <taxon>Clostridia</taxon>
        <taxon>Eubacteriales</taxon>
        <taxon>Oscillospiraceae</taxon>
        <taxon>Acetivibrio</taxon>
    </lineage>
</organism>
<feature type="transmembrane region" description="Helical" evidence="1">
    <location>
        <begin position="47"/>
        <end position="67"/>
    </location>
</feature>
<dbReference type="AlphaFoldDB" id="A0A2S8R9A0"/>
<dbReference type="Proteomes" id="UP000239720">
    <property type="component" value="Unassembled WGS sequence"/>
</dbReference>
<name>A0A2S8R9A0_9FIRM</name>
<keyword evidence="1" id="KW-0812">Transmembrane</keyword>
<dbReference type="RefSeq" id="WP_105367815.1">
    <property type="nucleotide sequence ID" value="NZ_NEMB01000003.1"/>
</dbReference>
<dbReference type="EMBL" id="NEMB01000003">
    <property type="protein sequence ID" value="PQQ66362.1"/>
    <property type="molecule type" value="Genomic_DNA"/>
</dbReference>
<comment type="caution">
    <text evidence="2">The sequence shown here is derived from an EMBL/GenBank/DDBJ whole genome shotgun (WGS) entry which is preliminary data.</text>
</comment>
<gene>
    <name evidence="2" type="ORF">B9R14_06090</name>
</gene>
<keyword evidence="1" id="KW-1133">Transmembrane helix</keyword>
<feature type="transmembrane region" description="Helical" evidence="1">
    <location>
        <begin position="20"/>
        <end position="40"/>
    </location>
</feature>
<evidence type="ECO:0000313" key="2">
    <source>
        <dbReference type="EMBL" id="PQQ66362.1"/>
    </source>
</evidence>
<proteinExistence type="predicted"/>
<reference evidence="2 3" key="1">
    <citation type="journal article" date="2018" name="Syst. Appl. Microbiol.">
        <title>Characterization and high-quality draft genome sequence of Herbivorax saccincola A7, an anaerobic, alkaliphilic, thermophilic, cellulolytic, and xylanolytic bacterium.</title>
        <authorList>
            <person name="Aikawa S."/>
            <person name="Baramee S."/>
            <person name="Sermsathanaswadi J."/>
            <person name="Thianheng P."/>
            <person name="Tachaapaikoon C."/>
            <person name="Shikata A."/>
            <person name="Waeonukul R."/>
            <person name="Pason P."/>
            <person name="Ratanakhanokchai K."/>
            <person name="Kosugi A."/>
        </authorList>
    </citation>
    <scope>NUCLEOTIDE SEQUENCE [LARGE SCALE GENOMIC DNA]</scope>
    <source>
        <strain evidence="2 3">A7</strain>
    </source>
</reference>
<sequence length="121" mass="14269">MLNNFKVNSQEDKIVIEYPSIGGVRIILLVILLAIAYTSFRQIKDDLISINSLFLLIFLCGFLFFLLHKENKKCIFDKSNQTISIQKTNLLKSFYETYSFYEMTKLKIEKIYVMMKTVMMK</sequence>
<evidence type="ECO:0000256" key="1">
    <source>
        <dbReference type="SAM" id="Phobius"/>
    </source>
</evidence>
<evidence type="ECO:0000313" key="3">
    <source>
        <dbReference type="Proteomes" id="UP000239720"/>
    </source>
</evidence>
<keyword evidence="1" id="KW-0472">Membrane</keyword>